<evidence type="ECO:0000259" key="5">
    <source>
        <dbReference type="SMART" id="SM00865"/>
    </source>
</evidence>
<dbReference type="GO" id="GO:0003924">
    <property type="term" value="F:GTPase activity"/>
    <property type="evidence" value="ECO:0007669"/>
    <property type="project" value="InterPro"/>
</dbReference>
<dbReference type="InterPro" id="IPR000158">
    <property type="entry name" value="Cell_div_FtsZ"/>
</dbReference>
<keyword evidence="7" id="KW-1185">Reference proteome</keyword>
<feature type="domain" description="Tubulin/FtsZ GTPase" evidence="4">
    <location>
        <begin position="1"/>
        <end position="105"/>
    </location>
</feature>
<evidence type="ECO:0000313" key="7">
    <source>
        <dbReference type="Proteomes" id="UP000036958"/>
    </source>
</evidence>
<keyword evidence="2" id="KW-0547">Nucleotide-binding</keyword>
<dbReference type="Pfam" id="PF12327">
    <property type="entry name" value="FtsZ_C"/>
    <property type="match status" value="1"/>
</dbReference>
<organism evidence="6 7">
    <name type="scientific">Sunxiuqinia dokdonensis</name>
    <dbReference type="NCBI Taxonomy" id="1409788"/>
    <lineage>
        <taxon>Bacteria</taxon>
        <taxon>Pseudomonadati</taxon>
        <taxon>Bacteroidota</taxon>
        <taxon>Bacteroidia</taxon>
        <taxon>Marinilabiliales</taxon>
        <taxon>Prolixibacteraceae</taxon>
        <taxon>Sunxiuqinia</taxon>
    </lineage>
</organism>
<dbReference type="EMBL" id="LGIA01000219">
    <property type="protein sequence ID" value="KOH42627.1"/>
    <property type="molecule type" value="Genomic_DNA"/>
</dbReference>
<accession>A0A0L8V332</accession>
<reference evidence="7" key="1">
    <citation type="submission" date="2015-07" db="EMBL/GenBank/DDBJ databases">
        <title>Genome sequencing of Sunxiuqinia dokdonensis strain SK.</title>
        <authorList>
            <person name="Ahn S."/>
            <person name="Kim B.-C."/>
        </authorList>
    </citation>
    <scope>NUCLEOTIDE SEQUENCE [LARGE SCALE GENOMIC DNA]</scope>
    <source>
        <strain evidence="7">SK</strain>
    </source>
</reference>
<gene>
    <name evidence="6" type="ORF">NC99_45560</name>
</gene>
<evidence type="ECO:0000256" key="3">
    <source>
        <dbReference type="ARBA" id="ARBA00023134"/>
    </source>
</evidence>
<dbReference type="Gene3D" id="3.40.50.1440">
    <property type="entry name" value="Tubulin/FtsZ, GTPase domain"/>
    <property type="match status" value="1"/>
</dbReference>
<keyword evidence="6" id="KW-0132">Cell division</keyword>
<dbReference type="SMART" id="SM00865">
    <property type="entry name" value="Tubulin_C"/>
    <property type="match status" value="1"/>
</dbReference>
<dbReference type="PANTHER" id="PTHR30314">
    <property type="entry name" value="CELL DIVISION PROTEIN FTSZ-RELATED"/>
    <property type="match status" value="1"/>
</dbReference>
<dbReference type="Pfam" id="PF00091">
    <property type="entry name" value="Tubulin"/>
    <property type="match status" value="1"/>
</dbReference>
<dbReference type="GO" id="GO:0005737">
    <property type="term" value="C:cytoplasm"/>
    <property type="evidence" value="ECO:0007669"/>
    <property type="project" value="TreeGrafter"/>
</dbReference>
<comment type="similarity">
    <text evidence="1">Belongs to the FtsZ family.</text>
</comment>
<dbReference type="SMART" id="SM00864">
    <property type="entry name" value="Tubulin"/>
    <property type="match status" value="1"/>
</dbReference>
<feature type="domain" description="Tubulin/FtsZ 2-layer sandwich" evidence="5">
    <location>
        <begin position="107"/>
        <end position="225"/>
    </location>
</feature>
<dbReference type="GO" id="GO:0051301">
    <property type="term" value="P:cell division"/>
    <property type="evidence" value="ECO:0007669"/>
    <property type="project" value="UniProtKB-KW"/>
</dbReference>
<evidence type="ECO:0000259" key="4">
    <source>
        <dbReference type="SMART" id="SM00864"/>
    </source>
</evidence>
<dbReference type="Gene3D" id="3.30.1330.20">
    <property type="entry name" value="Tubulin/FtsZ, C-terminal domain"/>
    <property type="match status" value="1"/>
</dbReference>
<dbReference type="PRINTS" id="PR00423">
    <property type="entry name" value="CELLDVISFTSZ"/>
</dbReference>
<dbReference type="GO" id="GO:0032153">
    <property type="term" value="C:cell division site"/>
    <property type="evidence" value="ECO:0007669"/>
    <property type="project" value="TreeGrafter"/>
</dbReference>
<dbReference type="STRING" id="1409788.NC99_45560"/>
<dbReference type="InterPro" id="IPR024757">
    <property type="entry name" value="FtsZ_C"/>
</dbReference>
<evidence type="ECO:0000256" key="2">
    <source>
        <dbReference type="ARBA" id="ARBA00022741"/>
    </source>
</evidence>
<dbReference type="Proteomes" id="UP000036958">
    <property type="component" value="Unassembled WGS sequence"/>
</dbReference>
<protein>
    <submittedName>
        <fullName evidence="6">Cell division protein FtsZ</fullName>
    </submittedName>
</protein>
<dbReference type="PATRIC" id="fig|1409788.3.peg.4661"/>
<dbReference type="CDD" id="cd02201">
    <property type="entry name" value="FtsZ_type1"/>
    <property type="match status" value="1"/>
</dbReference>
<dbReference type="SUPFAM" id="SSF52490">
    <property type="entry name" value="Tubulin nucleotide-binding domain-like"/>
    <property type="match status" value="1"/>
</dbReference>
<dbReference type="InterPro" id="IPR037103">
    <property type="entry name" value="Tubulin/FtsZ-like_C"/>
</dbReference>
<dbReference type="InterPro" id="IPR018316">
    <property type="entry name" value="Tubulin/FtsZ_2-layer-sand-dom"/>
</dbReference>
<dbReference type="InterPro" id="IPR036525">
    <property type="entry name" value="Tubulin/FtsZ_GTPase_sf"/>
</dbReference>
<keyword evidence="6" id="KW-0131">Cell cycle</keyword>
<keyword evidence="3" id="KW-0342">GTP-binding</keyword>
<proteinExistence type="inferred from homology"/>
<dbReference type="InterPro" id="IPR003008">
    <property type="entry name" value="Tubulin_FtsZ_GTPase"/>
</dbReference>
<dbReference type="GO" id="GO:0005525">
    <property type="term" value="F:GTP binding"/>
    <property type="evidence" value="ECO:0007669"/>
    <property type="project" value="UniProtKB-KW"/>
</dbReference>
<dbReference type="InterPro" id="IPR045061">
    <property type="entry name" value="FtsZ/CetZ"/>
</dbReference>
<dbReference type="PANTHER" id="PTHR30314:SF3">
    <property type="entry name" value="MITOCHONDRIAL DIVISION PROTEIN FSZA"/>
    <property type="match status" value="1"/>
</dbReference>
<dbReference type="AlphaFoldDB" id="A0A0L8V332"/>
<evidence type="ECO:0000313" key="6">
    <source>
        <dbReference type="EMBL" id="KOH42627.1"/>
    </source>
</evidence>
<evidence type="ECO:0000256" key="1">
    <source>
        <dbReference type="ARBA" id="ARBA00009690"/>
    </source>
</evidence>
<sequence length="297" mass="32409">MIIAGMGGGTGTGAAPVIARTAYEMGILTVAIVTIPFKNEGQRRIKQALEGVAEIEKYVDSLLVIDNEKLREMYGEFRISEAFSSADDILATTAKGIAETITVQDYINIDFADVEAIMRRSGVAIMGTALGVGQNRALNATKEALRSPLLNNNKLKGAQNILLNITSGDEVTMEEIGQITDYVQNSAGKDVDLIWGNGNDTSLDSKIRITIIATGFTSNYSINEKSYLDAEGIIKQQFKQDDKYLSLFFIDDEYSPNEIAEIVSLLSDLYKEIGGDELVIKGTNIYEKSKALEPKLI</sequence>
<comment type="caution">
    <text evidence="6">The sequence shown here is derived from an EMBL/GenBank/DDBJ whole genome shotgun (WGS) entry which is preliminary data.</text>
</comment>
<dbReference type="InterPro" id="IPR008280">
    <property type="entry name" value="Tub_FtsZ_C"/>
</dbReference>
<dbReference type="SUPFAM" id="SSF55307">
    <property type="entry name" value="Tubulin C-terminal domain-like"/>
    <property type="match status" value="1"/>
</dbReference>
<name>A0A0L8V332_9BACT</name>